<evidence type="ECO:0000313" key="1">
    <source>
        <dbReference type="EMBL" id="SDK70643.1"/>
    </source>
</evidence>
<keyword evidence="2" id="KW-1185">Reference proteome</keyword>
<dbReference type="RefSeq" id="WP_090310460.1">
    <property type="nucleotide sequence ID" value="NZ_FNFE01000006.1"/>
</dbReference>
<dbReference type="Proteomes" id="UP000198882">
    <property type="component" value="Unassembled WGS sequence"/>
</dbReference>
<gene>
    <name evidence="1" type="ORF">SAMN04515672_3742</name>
</gene>
<protein>
    <submittedName>
        <fullName evidence="1">Uncharacterized protein</fullName>
    </submittedName>
</protein>
<reference evidence="2" key="1">
    <citation type="submission" date="2016-10" db="EMBL/GenBank/DDBJ databases">
        <authorList>
            <person name="Varghese N."/>
            <person name="Submissions S."/>
        </authorList>
    </citation>
    <scope>NUCLEOTIDE SEQUENCE [LARGE SCALE GENOMIC DNA]</scope>
    <source>
        <strain evidence="2">B4,CECT 8067,JCM 17497</strain>
    </source>
</reference>
<dbReference type="OrthoDB" id="203670at2157"/>
<dbReference type="AlphaFoldDB" id="A0A1G9E3G6"/>
<organism evidence="1 2">
    <name type="scientific">Natronorubrum texcoconense</name>
    <dbReference type="NCBI Taxonomy" id="1095776"/>
    <lineage>
        <taxon>Archaea</taxon>
        <taxon>Methanobacteriati</taxon>
        <taxon>Methanobacteriota</taxon>
        <taxon>Stenosarchaea group</taxon>
        <taxon>Halobacteria</taxon>
        <taxon>Halobacteriales</taxon>
        <taxon>Natrialbaceae</taxon>
        <taxon>Natronorubrum</taxon>
    </lineage>
</organism>
<proteinExistence type="predicted"/>
<dbReference type="STRING" id="1095776.SAMN04515672_3742"/>
<accession>A0A1G9E3G6</accession>
<name>A0A1G9E3G6_9EURY</name>
<sequence length="93" mass="11219">MNFYGQSELYELTNSELERYRKKTQELEYDAERPEKRLLAKECRKAVNELEKRRNRLLVGAIRHRQRAEVEHMLDEADIDAQEIIRELERGAE</sequence>
<dbReference type="EMBL" id="FNFE01000006">
    <property type="protein sequence ID" value="SDK70643.1"/>
    <property type="molecule type" value="Genomic_DNA"/>
</dbReference>
<evidence type="ECO:0000313" key="2">
    <source>
        <dbReference type="Proteomes" id="UP000198882"/>
    </source>
</evidence>